<dbReference type="EMBL" id="CP002279">
    <property type="protein sequence ID" value="AEH88161.1"/>
    <property type="molecule type" value="Genomic_DNA"/>
</dbReference>
<dbReference type="Proteomes" id="UP000001623">
    <property type="component" value="Chromosome"/>
</dbReference>
<dbReference type="InterPro" id="IPR013321">
    <property type="entry name" value="Arc_rbn_hlx_hlx"/>
</dbReference>
<organism evidence="2 3">
    <name type="scientific">Mesorhizobium opportunistum (strain LMG 24607 / HAMBI 3007 / WSM2075)</name>
    <dbReference type="NCBI Taxonomy" id="536019"/>
    <lineage>
        <taxon>Bacteria</taxon>
        <taxon>Pseudomonadati</taxon>
        <taxon>Pseudomonadota</taxon>
        <taxon>Alphaproteobacteria</taxon>
        <taxon>Hyphomicrobiales</taxon>
        <taxon>Phyllobacteriaceae</taxon>
        <taxon>Mesorhizobium</taxon>
    </lineage>
</organism>
<dbReference type="SUPFAM" id="SSF47598">
    <property type="entry name" value="Ribbon-helix-helix"/>
    <property type="match status" value="1"/>
</dbReference>
<accession>F7XZU7</accession>
<dbReference type="InterPro" id="IPR053853">
    <property type="entry name" value="FitA-like_RHH"/>
</dbReference>
<name>F7XZU7_MESOW</name>
<dbReference type="STRING" id="536019.Mesop_3719"/>
<dbReference type="Gene3D" id="1.10.1220.10">
    <property type="entry name" value="Met repressor-like"/>
    <property type="match status" value="1"/>
</dbReference>
<dbReference type="Pfam" id="PF22513">
    <property type="entry name" value="FitA-like_RHH"/>
    <property type="match status" value="1"/>
</dbReference>
<evidence type="ECO:0000313" key="2">
    <source>
        <dbReference type="EMBL" id="AEH88161.1"/>
    </source>
</evidence>
<evidence type="ECO:0000313" key="3">
    <source>
        <dbReference type="Proteomes" id="UP000001623"/>
    </source>
</evidence>
<protein>
    <recommendedName>
        <fullName evidence="1">Antitoxin FitA-like ribbon-helix-helix domain-containing protein</fullName>
    </recommendedName>
</protein>
<dbReference type="InterPro" id="IPR010985">
    <property type="entry name" value="Ribbon_hlx_hlx"/>
</dbReference>
<dbReference type="RefSeq" id="WP_013894845.1">
    <property type="nucleotide sequence ID" value="NC_015675.1"/>
</dbReference>
<dbReference type="KEGG" id="mop:Mesop_3719"/>
<proteinExistence type="predicted"/>
<gene>
    <name evidence="2" type="ordered locus">Mesop_3719</name>
</gene>
<dbReference type="GO" id="GO:0006355">
    <property type="term" value="P:regulation of DNA-templated transcription"/>
    <property type="evidence" value="ECO:0007669"/>
    <property type="project" value="InterPro"/>
</dbReference>
<reference evidence="2 3" key="1">
    <citation type="submission" date="2010-10" db="EMBL/GenBank/DDBJ databases">
        <title>Complete sequence of Mesorhizobium opportunistum WSM2075.</title>
        <authorList>
            <consortium name="US DOE Joint Genome Institute"/>
            <person name="Lucas S."/>
            <person name="Copeland A."/>
            <person name="Lapidus A."/>
            <person name="Cheng J.-F."/>
            <person name="Bruce D."/>
            <person name="Goodwin L."/>
            <person name="Pitluck S."/>
            <person name="Chertkov O."/>
            <person name="Misra M."/>
            <person name="Detter J.C."/>
            <person name="Han C."/>
            <person name="Tapia R."/>
            <person name="Land M."/>
            <person name="Hauser L."/>
            <person name="Kyrpides N."/>
            <person name="Ovchinnikova G."/>
            <person name="Mavrommatis K.M."/>
            <person name="Tiwari R.P."/>
            <person name="Howieson J.G."/>
            <person name="O'Hara G.W."/>
            <person name="Nandasena K.G."/>
            <person name="Woyke T."/>
        </authorList>
    </citation>
    <scope>NUCLEOTIDE SEQUENCE [LARGE SCALE GENOMIC DNA]</scope>
    <source>
        <strain evidence="3">LMG 24607 / HAMBI 3007 / WSM2075</strain>
    </source>
</reference>
<evidence type="ECO:0000259" key="1">
    <source>
        <dbReference type="Pfam" id="PF22513"/>
    </source>
</evidence>
<feature type="domain" description="Antitoxin FitA-like ribbon-helix-helix" evidence="1">
    <location>
        <begin position="13"/>
        <end position="42"/>
    </location>
</feature>
<dbReference type="HOGENOM" id="CLU_2735344_0_0_5"/>
<sequence length="71" mass="7734">MTSPDRITIHIRLTASLVRQLKVSAAESGRSMNAEVAARIERTFSADDADRKRALGLLAEVIAILDKGQLD</sequence>
<dbReference type="AlphaFoldDB" id="F7XZU7"/>